<evidence type="ECO:0000313" key="3">
    <source>
        <dbReference type="Proteomes" id="UP000315234"/>
    </source>
</evidence>
<name>A0ABC9ZQB4_CORST</name>
<sequence length="123" mass="13693">MLSWILLIAVLLALVILGTWVWGSIFGRGEVFSDLDERRDLVEDNRKALREDRFDDIRFDVVSYGYRQTQVDALLNELEKRLTSTGTNSEASTGETAAATEESAESGKQGLSAPLKNTSPQRD</sequence>
<evidence type="ECO:0008006" key="4">
    <source>
        <dbReference type="Google" id="ProtNLM"/>
    </source>
</evidence>
<dbReference type="EMBL" id="BJLD01000002">
    <property type="protein sequence ID" value="GEA44093.1"/>
    <property type="molecule type" value="Genomic_DNA"/>
</dbReference>
<feature type="region of interest" description="Disordered" evidence="1">
    <location>
        <begin position="83"/>
        <end position="123"/>
    </location>
</feature>
<protein>
    <recommendedName>
        <fullName evidence="4">DivIVA domain-containing protein</fullName>
    </recommendedName>
</protein>
<feature type="compositionally biased region" description="Low complexity" evidence="1">
    <location>
        <begin position="89"/>
        <end position="101"/>
    </location>
</feature>
<evidence type="ECO:0000256" key="1">
    <source>
        <dbReference type="SAM" id="MobiDB-lite"/>
    </source>
</evidence>
<evidence type="ECO:0000313" key="2">
    <source>
        <dbReference type="EMBL" id="GEA44093.1"/>
    </source>
</evidence>
<dbReference type="AlphaFoldDB" id="A0ABC9ZQB4"/>
<dbReference type="GeneID" id="72410726"/>
<accession>A0ABC9ZQB4</accession>
<reference evidence="2 3" key="1">
    <citation type="submission" date="2019-06" db="EMBL/GenBank/DDBJ databases">
        <title>Draft genome sequence of Corynebacterium striatum NBRC 15291.</title>
        <authorList>
            <person name="Miura T."/>
            <person name="Furukawa M."/>
            <person name="Shimamura M."/>
            <person name="Ohyama Y."/>
            <person name="Yamazoe A."/>
            <person name="Kawasaki H."/>
        </authorList>
    </citation>
    <scope>NUCLEOTIDE SEQUENCE [LARGE SCALE GENOMIC DNA]</scope>
    <source>
        <strain evidence="2 3">NBRC 15291</strain>
    </source>
</reference>
<dbReference type="Proteomes" id="UP000315234">
    <property type="component" value="Unassembled WGS sequence"/>
</dbReference>
<dbReference type="RefSeq" id="WP_005531900.1">
    <property type="nucleotide sequence ID" value="NZ_CAXOII010000001.1"/>
</dbReference>
<comment type="caution">
    <text evidence="2">The sequence shown here is derived from an EMBL/GenBank/DDBJ whole genome shotgun (WGS) entry which is preliminary data.</text>
</comment>
<proteinExistence type="predicted"/>
<organism evidence="2 3">
    <name type="scientific">Corynebacterium striatum</name>
    <dbReference type="NCBI Taxonomy" id="43770"/>
    <lineage>
        <taxon>Bacteria</taxon>
        <taxon>Bacillati</taxon>
        <taxon>Actinomycetota</taxon>
        <taxon>Actinomycetes</taxon>
        <taxon>Mycobacteriales</taxon>
        <taxon>Corynebacteriaceae</taxon>
        <taxon>Corynebacterium</taxon>
    </lineage>
</organism>
<gene>
    <name evidence="2" type="ORF">Cst04h_22630</name>
</gene>